<evidence type="ECO:0000313" key="2">
    <source>
        <dbReference type="EMBL" id="UNY97767.1"/>
    </source>
</evidence>
<reference evidence="2 3" key="1">
    <citation type="journal article" date="2018" name="Int. J. Syst. Evol. Microbiol.">
        <title>Zhouia spongiae sp. nov., isolated from a marine sponge.</title>
        <authorList>
            <person name="Zhuang L."/>
            <person name="Lin B."/>
            <person name="Qin F."/>
            <person name="Luo L."/>
        </authorList>
    </citation>
    <scope>NUCLEOTIDE SEQUENCE [LARGE SCALE GENOMIC DNA]</scope>
    <source>
        <strain evidence="2 3">HN-Y44</strain>
    </source>
</reference>
<organism evidence="2 3">
    <name type="scientific">Zhouia spongiae</name>
    <dbReference type="NCBI Taxonomy" id="2202721"/>
    <lineage>
        <taxon>Bacteria</taxon>
        <taxon>Pseudomonadati</taxon>
        <taxon>Bacteroidota</taxon>
        <taxon>Flavobacteriia</taxon>
        <taxon>Flavobacteriales</taxon>
        <taxon>Flavobacteriaceae</taxon>
        <taxon>Zhouia</taxon>
    </lineage>
</organism>
<dbReference type="RefSeq" id="WP_242936178.1">
    <property type="nucleotide sequence ID" value="NZ_CP094326.1"/>
</dbReference>
<dbReference type="Pfam" id="PF12728">
    <property type="entry name" value="HTH_17"/>
    <property type="match status" value="1"/>
</dbReference>
<dbReference type="NCBIfam" id="TIGR01764">
    <property type="entry name" value="excise"/>
    <property type="match status" value="1"/>
</dbReference>
<evidence type="ECO:0000259" key="1">
    <source>
        <dbReference type="Pfam" id="PF12728"/>
    </source>
</evidence>
<keyword evidence="3" id="KW-1185">Reference proteome</keyword>
<evidence type="ECO:0000313" key="3">
    <source>
        <dbReference type="Proteomes" id="UP000829476"/>
    </source>
</evidence>
<name>A0ABY3YIV6_9FLAO</name>
<accession>A0ABY3YIV6</accession>
<proteinExistence type="predicted"/>
<feature type="domain" description="Helix-turn-helix" evidence="1">
    <location>
        <begin position="14"/>
        <end position="59"/>
    </location>
</feature>
<sequence length="62" mass="7284">MNKIDLEVLKKKEMLSVKEVAILLNCSEKSIYRNIHHGRIKAVNFGKRLTRIKRSDIDNLFD</sequence>
<protein>
    <submittedName>
        <fullName evidence="2">Helix-turn-helix domain-containing protein</fullName>
    </submittedName>
</protein>
<dbReference type="InterPro" id="IPR041657">
    <property type="entry name" value="HTH_17"/>
</dbReference>
<gene>
    <name evidence="2" type="ORF">MQE36_11795</name>
</gene>
<dbReference type="EMBL" id="CP094326">
    <property type="protein sequence ID" value="UNY97767.1"/>
    <property type="molecule type" value="Genomic_DNA"/>
</dbReference>
<dbReference type="InterPro" id="IPR010093">
    <property type="entry name" value="SinI_DNA-bd"/>
</dbReference>
<dbReference type="Proteomes" id="UP000829476">
    <property type="component" value="Chromosome"/>
</dbReference>